<keyword evidence="4" id="KW-1185">Reference proteome</keyword>
<dbReference type="PANTHER" id="PTHR45642:SF150">
    <property type="entry name" value="GDSL ESTERASE_LIPASE EXL3"/>
    <property type="match status" value="1"/>
</dbReference>
<sequence>MLHLILTSLILVLQISLGQTKNQTVVPSFPAVIVFGDSIVDPGNNNGLKTTIKCNFSPYGQNFPGRKPTGRFSDGKIPPDIIAERLGIKEYLPAYLNPELSPEDLLTGVSFASGASGYDPLTSKTALVLSPWDQLEMFEEYKEKLKAIAGEERAAFIVSESFYVVCLGTDDLANTYTPFRSAEYDLPSYIDFILRSATSFLKELYAAGARKIAIISLPPIGCVPSQRTMRGGITRECSDTFNEAALAFNSGYNIEIQKLNSELDGVKIALFDIFGSAMDLIQHPFNHGFEVSTKGCCGTGLIEVTMLCNSITTSTCDDVSKYVFWDSYHPTQKGYEAILNYVFPKYLPLLL</sequence>
<reference evidence="3" key="1">
    <citation type="journal article" date="2023" name="Nat. Commun.">
        <title>Diploid and tetraploid genomes of Acorus and the evolution of monocots.</title>
        <authorList>
            <person name="Ma L."/>
            <person name="Liu K.W."/>
            <person name="Li Z."/>
            <person name="Hsiao Y.Y."/>
            <person name="Qi Y."/>
            <person name="Fu T."/>
            <person name="Tang G.D."/>
            <person name="Zhang D."/>
            <person name="Sun W.H."/>
            <person name="Liu D.K."/>
            <person name="Li Y."/>
            <person name="Chen G.Z."/>
            <person name="Liu X.D."/>
            <person name="Liao X.Y."/>
            <person name="Jiang Y.T."/>
            <person name="Yu X."/>
            <person name="Hao Y."/>
            <person name="Huang J."/>
            <person name="Zhao X.W."/>
            <person name="Ke S."/>
            <person name="Chen Y.Y."/>
            <person name="Wu W.L."/>
            <person name="Hsu J.L."/>
            <person name="Lin Y.F."/>
            <person name="Huang M.D."/>
            <person name="Li C.Y."/>
            <person name="Huang L."/>
            <person name="Wang Z.W."/>
            <person name="Zhao X."/>
            <person name="Zhong W.Y."/>
            <person name="Peng D.H."/>
            <person name="Ahmad S."/>
            <person name="Lan S."/>
            <person name="Zhang J.S."/>
            <person name="Tsai W.C."/>
            <person name="Van de Peer Y."/>
            <person name="Liu Z.J."/>
        </authorList>
    </citation>
    <scope>NUCLEOTIDE SEQUENCE</scope>
    <source>
        <strain evidence="3">SCP</strain>
    </source>
</reference>
<dbReference type="Proteomes" id="UP001179952">
    <property type="component" value="Unassembled WGS sequence"/>
</dbReference>
<gene>
    <name evidence="3" type="ORF">QJS04_geneDACA001228</name>
</gene>
<evidence type="ECO:0000313" key="3">
    <source>
        <dbReference type="EMBL" id="KAK1262646.1"/>
    </source>
</evidence>
<dbReference type="FunFam" id="3.40.50.1110:FF:000003">
    <property type="entry name" value="GDSL esterase/lipase APG"/>
    <property type="match status" value="1"/>
</dbReference>
<dbReference type="SUPFAM" id="SSF52266">
    <property type="entry name" value="SGNH hydrolase"/>
    <property type="match status" value="1"/>
</dbReference>
<dbReference type="InterPro" id="IPR050592">
    <property type="entry name" value="GDSL_lipolytic_enzyme"/>
</dbReference>
<dbReference type="Gene3D" id="3.40.50.1110">
    <property type="entry name" value="SGNH hydrolase"/>
    <property type="match status" value="1"/>
</dbReference>
<comment type="caution">
    <text evidence="3">The sequence shown here is derived from an EMBL/GenBank/DDBJ whole genome shotgun (WGS) entry which is preliminary data.</text>
</comment>
<feature type="signal peptide" evidence="2">
    <location>
        <begin position="1"/>
        <end position="18"/>
    </location>
</feature>
<dbReference type="CDD" id="cd01837">
    <property type="entry name" value="SGNH_plant_lipase_like"/>
    <property type="match status" value="1"/>
</dbReference>
<dbReference type="AlphaFoldDB" id="A0AAV9AET0"/>
<feature type="chain" id="PRO_5043877477" evidence="2">
    <location>
        <begin position="19"/>
        <end position="351"/>
    </location>
</feature>
<dbReference type="InterPro" id="IPR035669">
    <property type="entry name" value="SGNH_plant_lipase-like"/>
</dbReference>
<comment type="similarity">
    <text evidence="1">Belongs to the 'GDSL' lipolytic enzyme family.</text>
</comment>
<dbReference type="EMBL" id="JAUJYN010000010">
    <property type="protein sequence ID" value="KAK1262646.1"/>
    <property type="molecule type" value="Genomic_DNA"/>
</dbReference>
<protein>
    <submittedName>
        <fullName evidence="3">GDSL esterase/lipase</fullName>
    </submittedName>
</protein>
<dbReference type="InterPro" id="IPR001087">
    <property type="entry name" value="GDSL"/>
</dbReference>
<dbReference type="PANTHER" id="PTHR45642">
    <property type="entry name" value="GDSL ESTERASE/LIPASE EXL3"/>
    <property type="match status" value="1"/>
</dbReference>
<evidence type="ECO:0000256" key="1">
    <source>
        <dbReference type="ARBA" id="ARBA00008668"/>
    </source>
</evidence>
<evidence type="ECO:0000313" key="4">
    <source>
        <dbReference type="Proteomes" id="UP001179952"/>
    </source>
</evidence>
<proteinExistence type="inferred from homology"/>
<accession>A0AAV9AET0</accession>
<name>A0AAV9AET0_ACOGR</name>
<keyword evidence="2" id="KW-0732">Signal</keyword>
<organism evidence="3 4">
    <name type="scientific">Acorus gramineus</name>
    <name type="common">Dwarf sweet flag</name>
    <dbReference type="NCBI Taxonomy" id="55184"/>
    <lineage>
        <taxon>Eukaryota</taxon>
        <taxon>Viridiplantae</taxon>
        <taxon>Streptophyta</taxon>
        <taxon>Embryophyta</taxon>
        <taxon>Tracheophyta</taxon>
        <taxon>Spermatophyta</taxon>
        <taxon>Magnoliopsida</taxon>
        <taxon>Liliopsida</taxon>
        <taxon>Acoraceae</taxon>
        <taxon>Acorus</taxon>
    </lineage>
</organism>
<dbReference type="Pfam" id="PF00657">
    <property type="entry name" value="Lipase_GDSL"/>
    <property type="match status" value="1"/>
</dbReference>
<evidence type="ECO:0000256" key="2">
    <source>
        <dbReference type="SAM" id="SignalP"/>
    </source>
</evidence>
<dbReference type="InterPro" id="IPR036514">
    <property type="entry name" value="SGNH_hydro_sf"/>
</dbReference>
<dbReference type="GO" id="GO:0016788">
    <property type="term" value="F:hydrolase activity, acting on ester bonds"/>
    <property type="evidence" value="ECO:0007669"/>
    <property type="project" value="InterPro"/>
</dbReference>
<reference evidence="3" key="2">
    <citation type="submission" date="2023-06" db="EMBL/GenBank/DDBJ databases">
        <authorList>
            <person name="Ma L."/>
            <person name="Liu K.-W."/>
            <person name="Li Z."/>
            <person name="Hsiao Y.-Y."/>
            <person name="Qi Y."/>
            <person name="Fu T."/>
            <person name="Tang G."/>
            <person name="Zhang D."/>
            <person name="Sun W.-H."/>
            <person name="Liu D.-K."/>
            <person name="Li Y."/>
            <person name="Chen G.-Z."/>
            <person name="Liu X.-D."/>
            <person name="Liao X.-Y."/>
            <person name="Jiang Y.-T."/>
            <person name="Yu X."/>
            <person name="Hao Y."/>
            <person name="Huang J."/>
            <person name="Zhao X.-W."/>
            <person name="Ke S."/>
            <person name="Chen Y.-Y."/>
            <person name="Wu W.-L."/>
            <person name="Hsu J.-L."/>
            <person name="Lin Y.-F."/>
            <person name="Huang M.-D."/>
            <person name="Li C.-Y."/>
            <person name="Huang L."/>
            <person name="Wang Z.-W."/>
            <person name="Zhao X."/>
            <person name="Zhong W.-Y."/>
            <person name="Peng D.-H."/>
            <person name="Ahmad S."/>
            <person name="Lan S."/>
            <person name="Zhang J.-S."/>
            <person name="Tsai W.-C."/>
            <person name="Van De Peer Y."/>
            <person name="Liu Z.-J."/>
        </authorList>
    </citation>
    <scope>NUCLEOTIDE SEQUENCE</scope>
    <source>
        <strain evidence="3">SCP</strain>
        <tissue evidence="3">Leaves</tissue>
    </source>
</reference>